<dbReference type="HOGENOM" id="CLU_3227715_0_0_2"/>
<evidence type="ECO:0000313" key="2">
    <source>
        <dbReference type="Proteomes" id="UP000001746"/>
    </source>
</evidence>
<dbReference type="AlphaFoldDB" id="C7P014"/>
<name>C7P014_HALMD</name>
<gene>
    <name evidence="1" type="ordered locus">Hmuk_0791</name>
</gene>
<organism evidence="1 2">
    <name type="scientific">Halomicrobium mukohataei (strain ATCC 700874 / DSM 12286 / JCM 9738 / NCIMB 13541)</name>
    <name type="common">Haloarcula mukohataei</name>
    <dbReference type="NCBI Taxonomy" id="485914"/>
    <lineage>
        <taxon>Archaea</taxon>
        <taxon>Methanobacteriati</taxon>
        <taxon>Methanobacteriota</taxon>
        <taxon>Stenosarchaea group</taxon>
        <taxon>Halobacteria</taxon>
        <taxon>Halobacteriales</taxon>
        <taxon>Haloarculaceae</taxon>
        <taxon>Halomicrobium</taxon>
    </lineage>
</organism>
<proteinExistence type="predicted"/>
<keyword evidence="2" id="KW-1185">Reference proteome</keyword>
<sequence>MAYSASNDLKTELDQLFDIDSPTIKAHDKKCFTESCTCSIACF</sequence>
<accession>C7P014</accession>
<protein>
    <submittedName>
        <fullName evidence="1">Uncharacterized protein</fullName>
    </submittedName>
</protein>
<evidence type="ECO:0000313" key="1">
    <source>
        <dbReference type="EMBL" id="ACV46922.1"/>
    </source>
</evidence>
<dbReference type="EMBL" id="CP001688">
    <property type="protein sequence ID" value="ACV46922.1"/>
    <property type="molecule type" value="Genomic_DNA"/>
</dbReference>
<dbReference type="KEGG" id="hmu:Hmuk_0791"/>
<dbReference type="Proteomes" id="UP000001746">
    <property type="component" value="Chromosome"/>
</dbReference>
<reference evidence="1 2" key="1">
    <citation type="journal article" date="2009" name="Stand. Genomic Sci.">
        <title>Complete genome sequence of Halomicrobium mukohataei type strain (arg-2).</title>
        <authorList>
            <person name="Tindall B.J."/>
            <person name="Schneider S."/>
            <person name="Lapidus A."/>
            <person name="Copeland A."/>
            <person name="Glavina Del Rio T."/>
            <person name="Nolan M."/>
            <person name="Lucas S."/>
            <person name="Chen F."/>
            <person name="Tice H."/>
            <person name="Cheng J.F."/>
            <person name="Saunders E."/>
            <person name="Bruce D."/>
            <person name="Goodwin L."/>
            <person name="Pitluck S."/>
            <person name="Mikhailova N."/>
            <person name="Pati A."/>
            <person name="Ivanova N."/>
            <person name="Mavrommatis K."/>
            <person name="Chen A."/>
            <person name="Palaniappan K."/>
            <person name="Chain P."/>
            <person name="Land M."/>
            <person name="Hauser L."/>
            <person name="Chang Y.J."/>
            <person name="Jeffries C.D."/>
            <person name="Brettin T."/>
            <person name="Han C."/>
            <person name="Rohde M."/>
            <person name="Goker M."/>
            <person name="Bristow J."/>
            <person name="Eisen J.A."/>
            <person name="Markowitz V."/>
            <person name="Hugenholtz P."/>
            <person name="Klenk H.P."/>
            <person name="Kyrpides N.C."/>
            <person name="Detter J.C."/>
        </authorList>
    </citation>
    <scope>NUCLEOTIDE SEQUENCE [LARGE SCALE GENOMIC DNA]</scope>
    <source>
        <strain evidence="2">ATCC 700874 / DSM 12286 / JCM 9738 / NCIMB 13541</strain>
    </source>
</reference>